<evidence type="ECO:0008006" key="3">
    <source>
        <dbReference type="Google" id="ProtNLM"/>
    </source>
</evidence>
<reference evidence="1 2" key="1">
    <citation type="submission" date="2016-01" db="EMBL/GenBank/DDBJ databases">
        <title>Whole genome sequencing of Myroides marinus L41.</title>
        <authorList>
            <person name="Hong K.W."/>
        </authorList>
    </citation>
    <scope>NUCLEOTIDE SEQUENCE [LARGE SCALE GENOMIC DNA]</scope>
    <source>
        <strain evidence="1 2">L41</strain>
    </source>
</reference>
<evidence type="ECO:0000313" key="2">
    <source>
        <dbReference type="Proteomes" id="UP000076630"/>
    </source>
</evidence>
<organism evidence="1 2">
    <name type="scientific">Myroides marinus</name>
    <dbReference type="NCBI Taxonomy" id="703342"/>
    <lineage>
        <taxon>Bacteria</taxon>
        <taxon>Pseudomonadati</taxon>
        <taxon>Bacteroidota</taxon>
        <taxon>Flavobacteriia</taxon>
        <taxon>Flavobacteriales</taxon>
        <taxon>Flavobacteriaceae</taxon>
        <taxon>Myroides</taxon>
    </lineage>
</organism>
<keyword evidence="2" id="KW-1185">Reference proteome</keyword>
<dbReference type="EMBL" id="LQNU01000060">
    <property type="protein sequence ID" value="KZE79498.1"/>
    <property type="molecule type" value="Genomic_DNA"/>
</dbReference>
<dbReference type="RefSeq" id="WP_038987799.1">
    <property type="nucleotide sequence ID" value="NZ_JWJO01000065.1"/>
</dbReference>
<comment type="caution">
    <text evidence="1">The sequence shown here is derived from an EMBL/GenBank/DDBJ whole genome shotgun (WGS) entry which is preliminary data.</text>
</comment>
<dbReference type="AlphaFoldDB" id="A0A163YIZ1"/>
<dbReference type="Proteomes" id="UP000076630">
    <property type="component" value="Unassembled WGS sequence"/>
</dbReference>
<sequence>MSTNYFSSCSTLDEAKNLFKKLCFELHPDTSGYNSQSDFVQMFKEFKSLEGKFNNNTKEENKQDPFNAEQFYNIVKMFEGLEGINIAFVGSFIWLTDLTPGAMYSQKESIKAIQLENYNAARWAGQKKSWYFSPSDYVRKSRSNKGLDEIKALFGSTEFQTKANLKLAV</sequence>
<accession>A0A163YIZ1</accession>
<name>A0A163YIZ1_9FLAO</name>
<protein>
    <recommendedName>
        <fullName evidence="3">J domain-containing protein</fullName>
    </recommendedName>
</protein>
<dbReference type="OrthoDB" id="9775658at2"/>
<proteinExistence type="predicted"/>
<evidence type="ECO:0000313" key="1">
    <source>
        <dbReference type="EMBL" id="KZE79498.1"/>
    </source>
</evidence>
<gene>
    <name evidence="1" type="ORF">AV926_11825</name>
</gene>